<dbReference type="SUPFAM" id="SSF51735">
    <property type="entry name" value="NAD(P)-binding Rossmann-fold domains"/>
    <property type="match status" value="1"/>
</dbReference>
<dbReference type="EMBL" id="PVUE01000004">
    <property type="protein sequence ID" value="PRZ42867.1"/>
    <property type="molecule type" value="Genomic_DNA"/>
</dbReference>
<dbReference type="Pfam" id="PF08240">
    <property type="entry name" value="ADH_N"/>
    <property type="match status" value="1"/>
</dbReference>
<dbReference type="InterPro" id="IPR020843">
    <property type="entry name" value="ER"/>
</dbReference>
<evidence type="ECO:0000313" key="2">
    <source>
        <dbReference type="EMBL" id="PRZ42867.1"/>
    </source>
</evidence>
<dbReference type="PANTHER" id="PTHR43677:SF4">
    <property type="entry name" value="QUINONE OXIDOREDUCTASE-LIKE PROTEIN 2"/>
    <property type="match status" value="1"/>
</dbReference>
<keyword evidence="3" id="KW-1185">Reference proteome</keyword>
<dbReference type="InterPro" id="IPR002364">
    <property type="entry name" value="Quin_OxRdtase/zeta-crystal_CS"/>
</dbReference>
<dbReference type="InterPro" id="IPR013154">
    <property type="entry name" value="ADH-like_N"/>
</dbReference>
<dbReference type="InterPro" id="IPR013149">
    <property type="entry name" value="ADH-like_C"/>
</dbReference>
<dbReference type="RefSeq" id="WP_106348393.1">
    <property type="nucleotide sequence ID" value="NZ_PVUE01000004.1"/>
</dbReference>
<organism evidence="2 3">
    <name type="scientific">Antricoccus suffuscus</name>
    <dbReference type="NCBI Taxonomy" id="1629062"/>
    <lineage>
        <taxon>Bacteria</taxon>
        <taxon>Bacillati</taxon>
        <taxon>Actinomycetota</taxon>
        <taxon>Actinomycetes</taxon>
        <taxon>Geodermatophilales</taxon>
        <taxon>Antricoccaceae</taxon>
        <taxon>Antricoccus</taxon>
    </lineage>
</organism>
<dbReference type="OrthoDB" id="4190732at2"/>
<dbReference type="CDD" id="cd08241">
    <property type="entry name" value="QOR1"/>
    <property type="match status" value="1"/>
</dbReference>
<dbReference type="InterPro" id="IPR036291">
    <property type="entry name" value="NAD(P)-bd_dom_sf"/>
</dbReference>
<dbReference type="Gene3D" id="3.40.50.720">
    <property type="entry name" value="NAD(P)-binding Rossmann-like Domain"/>
    <property type="match status" value="1"/>
</dbReference>
<dbReference type="InterPro" id="IPR011032">
    <property type="entry name" value="GroES-like_sf"/>
</dbReference>
<dbReference type="InterPro" id="IPR051397">
    <property type="entry name" value="Zn-ADH-like_protein"/>
</dbReference>
<dbReference type="AlphaFoldDB" id="A0A2T1A309"/>
<dbReference type="Gene3D" id="3.90.180.10">
    <property type="entry name" value="Medium-chain alcohol dehydrogenases, catalytic domain"/>
    <property type="match status" value="1"/>
</dbReference>
<reference evidence="2 3" key="1">
    <citation type="submission" date="2018-03" db="EMBL/GenBank/DDBJ databases">
        <title>Genomic Encyclopedia of Archaeal and Bacterial Type Strains, Phase II (KMG-II): from individual species to whole genera.</title>
        <authorList>
            <person name="Goeker M."/>
        </authorList>
    </citation>
    <scope>NUCLEOTIDE SEQUENCE [LARGE SCALE GENOMIC DNA]</scope>
    <source>
        <strain evidence="2 3">DSM 100065</strain>
    </source>
</reference>
<comment type="caution">
    <text evidence="2">The sequence shown here is derived from an EMBL/GenBank/DDBJ whole genome shotgun (WGS) entry which is preliminary data.</text>
</comment>
<name>A0A2T1A309_9ACTN</name>
<sequence>MRAVHIATLDGPEAVSVVDVDKPTRTPDQMLIEVHAAGVAFPEVLQSRGKYQNKPDLPFIPGAEVGGVVAEAPEGAHVQPGDRVAALSMLGAFAEYAVCDPALVFKIPDNVTFEQAASLPFNYMTAHFALIPRGRLAAGETVLVHGAAGGVGTASIQVAKAFGAGTVIAVTSTDEKGKVAIEAGADQYVLVDGFKDAVMSATNGTGVDIVVDPVGGDRFTDSLRCLRDDGRLLVVGFTGGSIPEVKVNRLLLNNIDAVGVGWGAYASKRPGYFAGQWDELEPKVANGELTPPIGATFPMDDVVEALKTIDERRATGKVVLNIR</sequence>
<dbReference type="SMART" id="SM00829">
    <property type="entry name" value="PKS_ER"/>
    <property type="match status" value="1"/>
</dbReference>
<evidence type="ECO:0000259" key="1">
    <source>
        <dbReference type="SMART" id="SM00829"/>
    </source>
</evidence>
<feature type="domain" description="Enoyl reductase (ER)" evidence="1">
    <location>
        <begin position="7"/>
        <end position="320"/>
    </location>
</feature>
<dbReference type="PROSITE" id="PS01162">
    <property type="entry name" value="QOR_ZETA_CRYSTAL"/>
    <property type="match status" value="1"/>
</dbReference>
<dbReference type="SUPFAM" id="SSF50129">
    <property type="entry name" value="GroES-like"/>
    <property type="match status" value="1"/>
</dbReference>
<dbReference type="PANTHER" id="PTHR43677">
    <property type="entry name" value="SHORT-CHAIN DEHYDROGENASE/REDUCTASE"/>
    <property type="match status" value="1"/>
</dbReference>
<dbReference type="Proteomes" id="UP000237752">
    <property type="component" value="Unassembled WGS sequence"/>
</dbReference>
<accession>A0A2T1A309</accession>
<protein>
    <submittedName>
        <fullName evidence="2">NADPH2:quinone reductase</fullName>
    </submittedName>
</protein>
<dbReference type="GO" id="GO:0008270">
    <property type="term" value="F:zinc ion binding"/>
    <property type="evidence" value="ECO:0007669"/>
    <property type="project" value="InterPro"/>
</dbReference>
<proteinExistence type="predicted"/>
<gene>
    <name evidence="2" type="ORF">CLV47_104215</name>
</gene>
<evidence type="ECO:0000313" key="3">
    <source>
        <dbReference type="Proteomes" id="UP000237752"/>
    </source>
</evidence>
<dbReference type="Pfam" id="PF00107">
    <property type="entry name" value="ADH_zinc_N"/>
    <property type="match status" value="1"/>
</dbReference>
<dbReference type="GO" id="GO:0016491">
    <property type="term" value="F:oxidoreductase activity"/>
    <property type="evidence" value="ECO:0007669"/>
    <property type="project" value="InterPro"/>
</dbReference>